<gene>
    <name evidence="2" type="ORF">NVI5450_2728</name>
</gene>
<dbReference type="Pfam" id="PF05621">
    <property type="entry name" value="TniB"/>
    <property type="match status" value="1"/>
</dbReference>
<protein>
    <submittedName>
        <fullName evidence="2">TniB</fullName>
    </submittedName>
</protein>
<dbReference type="AlphaFoldDB" id="A0A1L0A1X5"/>
<evidence type="ECO:0000259" key="1">
    <source>
        <dbReference type="SMART" id="SM00382"/>
    </source>
</evidence>
<dbReference type="RefSeq" id="WP_254796178.1">
    <property type="nucleotide sequence ID" value="NZ_FPLD01000069.1"/>
</dbReference>
<evidence type="ECO:0000313" key="2">
    <source>
        <dbReference type="EMBL" id="SGZ03985.1"/>
    </source>
</evidence>
<dbReference type="EMBL" id="FPLD01000069">
    <property type="protein sequence ID" value="SGZ03985.1"/>
    <property type="molecule type" value="Genomic_DNA"/>
</dbReference>
<dbReference type="InterPro" id="IPR027417">
    <property type="entry name" value="P-loop_NTPase"/>
</dbReference>
<dbReference type="SMART" id="SM00382">
    <property type="entry name" value="AAA"/>
    <property type="match status" value="1"/>
</dbReference>
<evidence type="ECO:0000313" key="3">
    <source>
        <dbReference type="Proteomes" id="UP000183794"/>
    </source>
</evidence>
<proteinExistence type="predicted"/>
<dbReference type="Gene3D" id="3.40.50.300">
    <property type="entry name" value="P-loop containing nucleotide triphosphate hydrolases"/>
    <property type="match status" value="1"/>
</dbReference>
<dbReference type="SUPFAM" id="SSF52540">
    <property type="entry name" value="P-loop containing nucleoside triphosphate hydrolases"/>
    <property type="match status" value="1"/>
</dbReference>
<feature type="domain" description="AAA+ ATPase" evidence="1">
    <location>
        <begin position="61"/>
        <end position="210"/>
    </location>
</feature>
<name>A0A1L0A1X5_9GAMM</name>
<sequence length="301" mass="34143">MTDNLSITTFNHLNDEAKEQLAKDDKARINYILSSRWIGYPKAKEILGKMEDLLAYPQRHRMPCMLIVGDSNSGKTMLADRFVDIHPAYEREDGEGIVIPALFIQSPPTPSESRLYSNILTKMFAPFRPSDSVDRKYNQVLILMKACNVKMLIIDEIHSLLAGPLDKQRVFLSVLRNLSNELQIPIIAIGTKDALRAIKTDPQLDNRFKPSLLPRWEMSTDFRRLLASFERMLPLAKSSNLKSKLLTQRIQFLSEGLLGEASEILTLAAVEAIKDGSESITLNTINKIDYLSPTERKKGRR</sequence>
<reference evidence="2 3" key="1">
    <citation type="submission" date="2016-11" db="EMBL/GenBank/DDBJ databases">
        <authorList>
            <person name="Jaros S."/>
            <person name="Januszkiewicz K."/>
            <person name="Wedrychowicz H."/>
        </authorList>
    </citation>
    <scope>NUCLEOTIDE SEQUENCE [LARGE SCALE GENOMIC DNA]</scope>
    <source>
        <strain evidence="2">NVI 5450</strain>
    </source>
</reference>
<dbReference type="Proteomes" id="UP000183794">
    <property type="component" value="Unassembled WGS sequence"/>
</dbReference>
<accession>A0A1L0A1X5</accession>
<dbReference type="InterPro" id="IPR008868">
    <property type="entry name" value="TniB"/>
</dbReference>
<dbReference type="InterPro" id="IPR003593">
    <property type="entry name" value="AAA+_ATPase"/>
</dbReference>
<organism evidence="2 3">
    <name type="scientific">Moritella viscosa</name>
    <dbReference type="NCBI Taxonomy" id="80854"/>
    <lineage>
        <taxon>Bacteria</taxon>
        <taxon>Pseudomonadati</taxon>
        <taxon>Pseudomonadota</taxon>
        <taxon>Gammaproteobacteria</taxon>
        <taxon>Alteromonadales</taxon>
        <taxon>Moritellaceae</taxon>
        <taxon>Moritella</taxon>
    </lineage>
</organism>